<organism evidence="13 14">
    <name type="scientific">Fusibacillus kribbianus</name>
    <dbReference type="NCBI Taxonomy" id="3044208"/>
    <lineage>
        <taxon>Bacteria</taxon>
        <taxon>Bacillati</taxon>
        <taxon>Bacillota</taxon>
        <taxon>Clostridia</taxon>
        <taxon>Lachnospirales</taxon>
        <taxon>Lachnospiraceae</taxon>
        <taxon>Fusibacillus</taxon>
    </lineage>
</organism>
<keyword evidence="9" id="KW-0472">Membrane</keyword>
<sequence length="589" mass="66697">MELLKVEDLTFTYPRQKKDIDEAAPALEHVSFEIQEGEFIVVCGESGCGKTTLLKLLKRELAPFGEKSGKIWFRGVEQNSLTDREAACEIGYVLQNPENQTVTDKVWHELAFGLENMGVPTPVIRRRVAEMACFFGIDDWFRKKTTELSGGQKQLLNLASIMAMQPKLLILDEPTSQLDPIAASDFINTLVKINKDLGLTILMTEHRLEEVFPVADRVFVMDKGKILLMEPPREAGRDLKQINANHKMLLGLPSALRIYHGLDAPEAECPLTVRDGRNFLEENYENRICRLERKKTESEGTKKDRPIAMRMKDICFRYEKDLPDVLESVALTVYEGEIISLLGGNGAGKTTLLNVVSGANKPYRGKLEIFGKRIQKYSGKELYAGKLASLPQNPQTVFIKMTVREDYQEIQKVMGYSQEEMEQKISEIADLLGISHLLSRHPYDLSGGEQQKAALGKVLLLQPRLLLLDEPTKGIDAWSKHQLQLLLKDLKRQGIAILMVTHDVEFAAGVSDRCGLFFDHEITSLDTPEEFFCNNNYYTTAANRISRQRYENAVTCEEVIELCRQNRKIKSGDRSQQRNGQGEAHEETE</sequence>
<keyword evidence="6" id="KW-0547">Nucleotide-binding</keyword>
<comment type="function">
    <text evidence="10">Probably part of an ABC transporter complex. Responsible for energy coupling to the transport system.</text>
</comment>
<proteinExistence type="inferred from homology"/>
<dbReference type="PANTHER" id="PTHR43553:SF23">
    <property type="entry name" value="ABC TRANSPORTER ATP-BINDING COMPONENT"/>
    <property type="match status" value="1"/>
</dbReference>
<keyword evidence="14" id="KW-1185">Reference proteome</keyword>
<dbReference type="AlphaFoldDB" id="A0AAP4BAI2"/>
<evidence type="ECO:0000256" key="6">
    <source>
        <dbReference type="ARBA" id="ARBA00022741"/>
    </source>
</evidence>
<feature type="domain" description="ABC transporter" evidence="12">
    <location>
        <begin position="309"/>
        <end position="544"/>
    </location>
</feature>
<comment type="subcellular location">
    <subcellularLocation>
        <location evidence="1">Cell membrane</location>
        <topology evidence="1">Peripheral membrane protein</topology>
    </subcellularLocation>
</comment>
<feature type="domain" description="ABC transporter" evidence="12">
    <location>
        <begin position="4"/>
        <end position="248"/>
    </location>
</feature>
<name>A0AAP4BAI2_9FIRM</name>
<dbReference type="InterPro" id="IPR017871">
    <property type="entry name" value="ABC_transporter-like_CS"/>
</dbReference>
<evidence type="ECO:0000313" key="14">
    <source>
        <dbReference type="Proteomes" id="UP001300383"/>
    </source>
</evidence>
<evidence type="ECO:0000256" key="1">
    <source>
        <dbReference type="ARBA" id="ARBA00004202"/>
    </source>
</evidence>
<evidence type="ECO:0000256" key="7">
    <source>
        <dbReference type="ARBA" id="ARBA00022840"/>
    </source>
</evidence>
<keyword evidence="7 13" id="KW-0067">ATP-binding</keyword>
<evidence type="ECO:0000259" key="12">
    <source>
        <dbReference type="PROSITE" id="PS50893"/>
    </source>
</evidence>
<evidence type="ECO:0000313" key="13">
    <source>
        <dbReference type="EMBL" id="MDI9241278.1"/>
    </source>
</evidence>
<evidence type="ECO:0000256" key="3">
    <source>
        <dbReference type="ARBA" id="ARBA00022448"/>
    </source>
</evidence>
<evidence type="ECO:0000256" key="10">
    <source>
        <dbReference type="ARBA" id="ARBA00025157"/>
    </source>
</evidence>
<dbReference type="PROSITE" id="PS00211">
    <property type="entry name" value="ABC_TRANSPORTER_1"/>
    <property type="match status" value="2"/>
</dbReference>
<dbReference type="Proteomes" id="UP001300383">
    <property type="component" value="Unassembled WGS sequence"/>
</dbReference>
<dbReference type="PROSITE" id="PS50893">
    <property type="entry name" value="ABC_TRANSPORTER_2"/>
    <property type="match status" value="2"/>
</dbReference>
<feature type="region of interest" description="Disordered" evidence="11">
    <location>
        <begin position="570"/>
        <end position="589"/>
    </location>
</feature>
<dbReference type="InterPro" id="IPR003439">
    <property type="entry name" value="ABC_transporter-like_ATP-bd"/>
</dbReference>
<protein>
    <submittedName>
        <fullName evidence="13">ATP-binding cassette domain-containing protein</fullName>
    </submittedName>
</protein>
<dbReference type="CDD" id="cd03225">
    <property type="entry name" value="ABC_cobalt_CbiO_domain1"/>
    <property type="match status" value="2"/>
</dbReference>
<comment type="similarity">
    <text evidence="2">Belongs to the ABC transporter superfamily.</text>
</comment>
<dbReference type="GO" id="GO:0042626">
    <property type="term" value="F:ATPase-coupled transmembrane transporter activity"/>
    <property type="evidence" value="ECO:0007669"/>
    <property type="project" value="TreeGrafter"/>
</dbReference>
<dbReference type="EMBL" id="JASGBQ010000002">
    <property type="protein sequence ID" value="MDI9241278.1"/>
    <property type="molecule type" value="Genomic_DNA"/>
</dbReference>
<dbReference type="PANTHER" id="PTHR43553">
    <property type="entry name" value="HEAVY METAL TRANSPORTER"/>
    <property type="match status" value="1"/>
</dbReference>
<evidence type="ECO:0000256" key="2">
    <source>
        <dbReference type="ARBA" id="ARBA00005417"/>
    </source>
</evidence>
<gene>
    <name evidence="13" type="ORF">QJ036_02135</name>
</gene>
<evidence type="ECO:0000256" key="8">
    <source>
        <dbReference type="ARBA" id="ARBA00022967"/>
    </source>
</evidence>
<dbReference type="RefSeq" id="WP_283229788.1">
    <property type="nucleotide sequence ID" value="NZ_JASGBQ010000002.1"/>
</dbReference>
<dbReference type="Pfam" id="PF00005">
    <property type="entry name" value="ABC_tran"/>
    <property type="match status" value="2"/>
</dbReference>
<keyword evidence="4" id="KW-1003">Cell membrane</keyword>
<evidence type="ECO:0000256" key="11">
    <source>
        <dbReference type="SAM" id="MobiDB-lite"/>
    </source>
</evidence>
<accession>A0AAP4BAI2</accession>
<keyword evidence="8" id="KW-1278">Translocase</keyword>
<comment type="caution">
    <text evidence="13">The sequence shown here is derived from an EMBL/GenBank/DDBJ whole genome shotgun (WGS) entry which is preliminary data.</text>
</comment>
<dbReference type="SUPFAM" id="SSF52540">
    <property type="entry name" value="P-loop containing nucleoside triphosphate hydrolases"/>
    <property type="match status" value="2"/>
</dbReference>
<evidence type="ECO:0000256" key="5">
    <source>
        <dbReference type="ARBA" id="ARBA00022737"/>
    </source>
</evidence>
<dbReference type="SMART" id="SM00382">
    <property type="entry name" value="AAA"/>
    <property type="match status" value="2"/>
</dbReference>
<evidence type="ECO:0000256" key="9">
    <source>
        <dbReference type="ARBA" id="ARBA00023136"/>
    </source>
</evidence>
<dbReference type="InterPro" id="IPR015856">
    <property type="entry name" value="ABC_transpr_CbiO/EcfA_su"/>
</dbReference>
<reference evidence="13 14" key="1">
    <citation type="submission" date="2023-05" db="EMBL/GenBank/DDBJ databases">
        <title>[ruminococcus] sp. nov., isolated from a pig farm feces dump.</title>
        <authorList>
            <person name="Chang Y.-H."/>
        </authorList>
    </citation>
    <scope>NUCLEOTIDE SEQUENCE [LARGE SCALE GENOMIC DNA]</scope>
    <source>
        <strain evidence="13 14">YH-rum2234</strain>
    </source>
</reference>
<dbReference type="GO" id="GO:0005524">
    <property type="term" value="F:ATP binding"/>
    <property type="evidence" value="ECO:0007669"/>
    <property type="project" value="UniProtKB-KW"/>
</dbReference>
<keyword evidence="3" id="KW-0813">Transport</keyword>
<dbReference type="InterPro" id="IPR027417">
    <property type="entry name" value="P-loop_NTPase"/>
</dbReference>
<dbReference type="GO" id="GO:0016887">
    <property type="term" value="F:ATP hydrolysis activity"/>
    <property type="evidence" value="ECO:0007669"/>
    <property type="project" value="InterPro"/>
</dbReference>
<evidence type="ECO:0000256" key="4">
    <source>
        <dbReference type="ARBA" id="ARBA00022475"/>
    </source>
</evidence>
<dbReference type="InterPro" id="IPR003593">
    <property type="entry name" value="AAA+_ATPase"/>
</dbReference>
<dbReference type="InterPro" id="IPR050095">
    <property type="entry name" value="ECF_ABC_transporter_ATP-bd"/>
</dbReference>
<keyword evidence="5" id="KW-0677">Repeat</keyword>
<dbReference type="Gene3D" id="3.40.50.300">
    <property type="entry name" value="P-loop containing nucleotide triphosphate hydrolases"/>
    <property type="match status" value="2"/>
</dbReference>
<dbReference type="GO" id="GO:0043190">
    <property type="term" value="C:ATP-binding cassette (ABC) transporter complex"/>
    <property type="evidence" value="ECO:0007669"/>
    <property type="project" value="TreeGrafter"/>
</dbReference>